<gene>
    <name evidence="5" type="primary">rplY</name>
    <name evidence="5" type="synonym">ctc</name>
    <name evidence="9" type="ORF">A3G50_00110</name>
</gene>
<dbReference type="InterPro" id="IPR029751">
    <property type="entry name" value="Ribosomal_L25_dom"/>
</dbReference>
<protein>
    <recommendedName>
        <fullName evidence="5">Large ribosomal subunit protein bL25</fullName>
    </recommendedName>
    <alternativeName>
        <fullName evidence="5">General stress protein CTC</fullName>
    </alternativeName>
</protein>
<dbReference type="PANTHER" id="PTHR33284">
    <property type="entry name" value="RIBOSOMAL PROTEIN L25/GLN-TRNA SYNTHETASE, ANTI-CODON-BINDING DOMAIN-CONTAINING PROTEIN"/>
    <property type="match status" value="1"/>
</dbReference>
<evidence type="ECO:0000259" key="7">
    <source>
        <dbReference type="Pfam" id="PF01386"/>
    </source>
</evidence>
<dbReference type="GO" id="GO:0003735">
    <property type="term" value="F:structural constituent of ribosome"/>
    <property type="evidence" value="ECO:0007669"/>
    <property type="project" value="InterPro"/>
</dbReference>
<dbReference type="Gene3D" id="2.170.120.20">
    <property type="entry name" value="Ribosomal protein L25, beta domain"/>
    <property type="match status" value="1"/>
</dbReference>
<keyword evidence="3 5" id="KW-0689">Ribosomal protein</keyword>
<dbReference type="GO" id="GO:0006412">
    <property type="term" value="P:translation"/>
    <property type="evidence" value="ECO:0007669"/>
    <property type="project" value="UniProtKB-UniRule"/>
</dbReference>
<feature type="domain" description="Large ribosomal subunit protein bL25 beta" evidence="8">
    <location>
        <begin position="97"/>
        <end position="181"/>
    </location>
</feature>
<dbReference type="Pfam" id="PF01386">
    <property type="entry name" value="Ribosomal_L25p"/>
    <property type="match status" value="1"/>
</dbReference>
<evidence type="ECO:0000256" key="4">
    <source>
        <dbReference type="ARBA" id="ARBA00023274"/>
    </source>
</evidence>
<evidence type="ECO:0000256" key="1">
    <source>
        <dbReference type="ARBA" id="ARBA00022730"/>
    </source>
</evidence>
<sequence>MELNVQARDILGKKVKTLREKGLVPAELYGHGIKNLHLTLSAKEFQKVYKEAGESTIVNLVTEDKKTLPVMIHEVKTDSLSGEILNIDFYQIKLTEKIRVYIPIEFIGEAPAVKNFGGILIKTLKGIEVEALPQDLPHRLQADLASLNEIGKNIALKDLKIGGNVKLFVNPETIIATVVEAKAEEEAVAEAAPAEVTPEENLATSSENKIPAAKEKSAK</sequence>
<dbReference type="SUPFAM" id="SSF50715">
    <property type="entry name" value="Ribosomal protein L25-like"/>
    <property type="match status" value="1"/>
</dbReference>
<reference evidence="9 10" key="1">
    <citation type="journal article" date="2016" name="Nat. Commun.">
        <title>Thousands of microbial genomes shed light on interconnected biogeochemical processes in an aquifer system.</title>
        <authorList>
            <person name="Anantharaman K."/>
            <person name="Brown C.T."/>
            <person name="Hug L.A."/>
            <person name="Sharon I."/>
            <person name="Castelle C.J."/>
            <person name="Probst A.J."/>
            <person name="Thomas B.C."/>
            <person name="Singh A."/>
            <person name="Wilkins M.J."/>
            <person name="Karaoz U."/>
            <person name="Brodie E.L."/>
            <person name="Williams K.H."/>
            <person name="Hubbard S.S."/>
            <person name="Banfield J.F."/>
        </authorList>
    </citation>
    <scope>NUCLEOTIDE SEQUENCE [LARGE SCALE GENOMIC DNA]</scope>
</reference>
<dbReference type="EMBL" id="MFKM01000010">
    <property type="protein sequence ID" value="OGG43588.1"/>
    <property type="molecule type" value="Genomic_DNA"/>
</dbReference>
<evidence type="ECO:0000313" key="9">
    <source>
        <dbReference type="EMBL" id="OGG43588.1"/>
    </source>
</evidence>
<evidence type="ECO:0000256" key="2">
    <source>
        <dbReference type="ARBA" id="ARBA00022884"/>
    </source>
</evidence>
<dbReference type="InterPro" id="IPR020056">
    <property type="entry name" value="Rbsml_bL25/Gln-tRNA_synth_N"/>
</dbReference>
<keyword evidence="1 5" id="KW-0699">rRNA-binding</keyword>
<evidence type="ECO:0000259" key="8">
    <source>
        <dbReference type="Pfam" id="PF14693"/>
    </source>
</evidence>
<dbReference type="PANTHER" id="PTHR33284:SF1">
    <property type="entry name" value="RIBOSOMAL PROTEIN L25_GLN-TRNA SYNTHETASE, ANTI-CODON-BINDING DOMAIN-CONTAINING PROTEIN"/>
    <property type="match status" value="1"/>
</dbReference>
<comment type="subunit">
    <text evidence="5">Part of the 50S ribosomal subunit; part of the 5S rRNA/L5/L18/L25 subcomplex. Contacts the 5S rRNA. Binds to the 5S rRNA independently of L5 and L18.</text>
</comment>
<evidence type="ECO:0000313" key="10">
    <source>
        <dbReference type="Proteomes" id="UP000176633"/>
    </source>
</evidence>
<organism evidence="9 10">
    <name type="scientific">Candidatus Jorgensenbacteria bacterium RIFCSPLOWO2_12_FULL_42_11</name>
    <dbReference type="NCBI Taxonomy" id="1798473"/>
    <lineage>
        <taxon>Bacteria</taxon>
        <taxon>Candidatus Joergenseniibacteriota</taxon>
    </lineage>
</organism>
<dbReference type="InterPro" id="IPR020930">
    <property type="entry name" value="Ribosomal_uL5_bac-type"/>
</dbReference>
<evidence type="ECO:0000256" key="3">
    <source>
        <dbReference type="ARBA" id="ARBA00022980"/>
    </source>
</evidence>
<comment type="function">
    <text evidence="5">This is one of the proteins that binds to the 5S RNA in the ribosome where it forms part of the central protuberance.</text>
</comment>
<comment type="similarity">
    <text evidence="5">Belongs to the bacterial ribosomal protein bL25 family. CTC subfamily.</text>
</comment>
<accession>A0A1F6C3F5</accession>
<feature type="region of interest" description="Disordered" evidence="6">
    <location>
        <begin position="190"/>
        <end position="219"/>
    </location>
</feature>
<evidence type="ECO:0000256" key="5">
    <source>
        <dbReference type="HAMAP-Rule" id="MF_01334"/>
    </source>
</evidence>
<dbReference type="STRING" id="1798473.A3G50_00110"/>
<dbReference type="InterPro" id="IPR001021">
    <property type="entry name" value="Ribosomal_bL25_long"/>
</dbReference>
<keyword evidence="2 5" id="KW-0694">RNA-binding</keyword>
<dbReference type="InterPro" id="IPR020057">
    <property type="entry name" value="Ribosomal_bL25_b-dom"/>
</dbReference>
<keyword evidence="4 5" id="KW-0687">Ribonucleoprotein</keyword>
<dbReference type="CDD" id="cd00495">
    <property type="entry name" value="Ribosomal_L25_TL5_CTC"/>
    <property type="match status" value="1"/>
</dbReference>
<dbReference type="Gene3D" id="2.40.240.10">
    <property type="entry name" value="Ribosomal Protein L25, Chain P"/>
    <property type="match status" value="1"/>
</dbReference>
<name>A0A1F6C3F5_9BACT</name>
<evidence type="ECO:0000256" key="6">
    <source>
        <dbReference type="SAM" id="MobiDB-lite"/>
    </source>
</evidence>
<dbReference type="NCBIfam" id="TIGR00731">
    <property type="entry name" value="bL25_bact_ctc"/>
    <property type="match status" value="1"/>
</dbReference>
<dbReference type="GO" id="GO:0022625">
    <property type="term" value="C:cytosolic large ribosomal subunit"/>
    <property type="evidence" value="ECO:0007669"/>
    <property type="project" value="TreeGrafter"/>
</dbReference>
<feature type="compositionally biased region" description="Low complexity" evidence="6">
    <location>
        <begin position="190"/>
        <end position="200"/>
    </location>
</feature>
<dbReference type="GO" id="GO:0008097">
    <property type="term" value="F:5S rRNA binding"/>
    <property type="evidence" value="ECO:0007669"/>
    <property type="project" value="InterPro"/>
</dbReference>
<comment type="caution">
    <text evidence="9">The sequence shown here is derived from an EMBL/GenBank/DDBJ whole genome shotgun (WGS) entry which is preliminary data.</text>
</comment>
<dbReference type="Pfam" id="PF14693">
    <property type="entry name" value="Ribosomal_TL5_C"/>
    <property type="match status" value="1"/>
</dbReference>
<dbReference type="Proteomes" id="UP000176633">
    <property type="component" value="Unassembled WGS sequence"/>
</dbReference>
<feature type="domain" description="Large ribosomal subunit protein bL25 L25" evidence="7">
    <location>
        <begin position="3"/>
        <end position="89"/>
    </location>
</feature>
<dbReference type="HAMAP" id="MF_01334">
    <property type="entry name" value="Ribosomal_bL25_CTC"/>
    <property type="match status" value="1"/>
</dbReference>
<dbReference type="AlphaFoldDB" id="A0A1F6C3F5"/>
<dbReference type="InterPro" id="IPR011035">
    <property type="entry name" value="Ribosomal_bL25/Gln-tRNA_synth"/>
</dbReference>
<dbReference type="InterPro" id="IPR037121">
    <property type="entry name" value="Ribosomal_bL25_C"/>
</dbReference>
<proteinExistence type="inferred from homology"/>